<evidence type="ECO:0000313" key="2">
    <source>
        <dbReference type="EMBL" id="MBS5519755.1"/>
    </source>
</evidence>
<dbReference type="Proteomes" id="UP000754226">
    <property type="component" value="Unassembled WGS sequence"/>
</dbReference>
<feature type="transmembrane region" description="Helical" evidence="1">
    <location>
        <begin position="45"/>
        <end position="65"/>
    </location>
</feature>
<organism evidence="2 3">
    <name type="scientific">Acidaminococcus intestini</name>
    <dbReference type="NCBI Taxonomy" id="187327"/>
    <lineage>
        <taxon>Bacteria</taxon>
        <taxon>Bacillati</taxon>
        <taxon>Bacillota</taxon>
        <taxon>Negativicutes</taxon>
        <taxon>Acidaminococcales</taxon>
        <taxon>Acidaminococcaceae</taxon>
        <taxon>Acidaminococcus</taxon>
    </lineage>
</organism>
<keyword evidence="1" id="KW-0472">Membrane</keyword>
<comment type="caution">
    <text evidence="2">The sequence shown here is derived from an EMBL/GenBank/DDBJ whole genome shotgun (WGS) entry which is preliminary data.</text>
</comment>
<keyword evidence="1" id="KW-0812">Transmembrane</keyword>
<keyword evidence="1" id="KW-1133">Transmembrane helix</keyword>
<dbReference type="InterPro" id="IPR021320">
    <property type="entry name" value="DUF2905"/>
</dbReference>
<protein>
    <submittedName>
        <fullName evidence="2">DUF2905 domain-containing protein</fullName>
    </submittedName>
</protein>
<dbReference type="PANTHER" id="PTHR36443">
    <property type="entry name" value="BSR5223 PROTEIN"/>
    <property type="match status" value="1"/>
</dbReference>
<evidence type="ECO:0000313" key="3">
    <source>
        <dbReference type="Proteomes" id="UP000754226"/>
    </source>
</evidence>
<accession>A0A943I1C3</accession>
<sequence length="66" mass="7267">MGRLMITIGILFVVIGLFVEFGSHFLPLGHLPGDISLTGKHGSFYFPIVSCIVVSIVLNLILRLFH</sequence>
<name>A0A943I1C3_9FIRM</name>
<dbReference type="Pfam" id="PF11146">
    <property type="entry name" value="DUF2905"/>
    <property type="match status" value="1"/>
</dbReference>
<dbReference type="EMBL" id="JAGZCZ010000005">
    <property type="protein sequence ID" value="MBS5519755.1"/>
    <property type="molecule type" value="Genomic_DNA"/>
</dbReference>
<dbReference type="PANTHER" id="PTHR36443:SF1">
    <property type="entry name" value="BSR5223 PROTEIN"/>
    <property type="match status" value="1"/>
</dbReference>
<feature type="transmembrane region" description="Helical" evidence="1">
    <location>
        <begin position="7"/>
        <end position="25"/>
    </location>
</feature>
<proteinExistence type="predicted"/>
<gene>
    <name evidence="2" type="ORF">KHX13_05415</name>
</gene>
<dbReference type="AlphaFoldDB" id="A0A943I1C3"/>
<reference evidence="2" key="1">
    <citation type="submission" date="2021-02" db="EMBL/GenBank/DDBJ databases">
        <title>Infant gut strain persistence is associated with maternal origin, phylogeny, and functional potential including surface adhesion and iron acquisition.</title>
        <authorList>
            <person name="Lou Y.C."/>
        </authorList>
    </citation>
    <scope>NUCLEOTIDE SEQUENCE</scope>
    <source>
        <strain evidence="2">L3_106_000M1_dasL3_106_000M1_concoct_15</strain>
    </source>
</reference>
<evidence type="ECO:0000256" key="1">
    <source>
        <dbReference type="SAM" id="Phobius"/>
    </source>
</evidence>